<name>A0A0M3IQT9_ASCLU</name>
<evidence type="ECO:0000313" key="2">
    <source>
        <dbReference type="WBParaSite" id="ALUE_0002111701-mRNA-1"/>
    </source>
</evidence>
<sequence length="73" mass="8583">MEFVGSLLKCSLRQYGRRSRMEIAKCMASLPPMRSLFMAYLHLSKNRFTCYSRWAPFETLLSKLFFAFESTEA</sequence>
<protein>
    <submittedName>
        <fullName evidence="2">Uncharacterized protein</fullName>
    </submittedName>
</protein>
<keyword evidence="1" id="KW-1185">Reference proteome</keyword>
<dbReference type="Proteomes" id="UP000036681">
    <property type="component" value="Unplaced"/>
</dbReference>
<accession>A0A0M3IQT9</accession>
<reference evidence="2" key="1">
    <citation type="submission" date="2017-02" db="UniProtKB">
        <authorList>
            <consortium name="WormBaseParasite"/>
        </authorList>
    </citation>
    <scope>IDENTIFICATION</scope>
</reference>
<organism evidence="1 2">
    <name type="scientific">Ascaris lumbricoides</name>
    <name type="common">Giant roundworm</name>
    <dbReference type="NCBI Taxonomy" id="6252"/>
    <lineage>
        <taxon>Eukaryota</taxon>
        <taxon>Metazoa</taxon>
        <taxon>Ecdysozoa</taxon>
        <taxon>Nematoda</taxon>
        <taxon>Chromadorea</taxon>
        <taxon>Rhabditida</taxon>
        <taxon>Spirurina</taxon>
        <taxon>Ascaridomorpha</taxon>
        <taxon>Ascaridoidea</taxon>
        <taxon>Ascarididae</taxon>
        <taxon>Ascaris</taxon>
    </lineage>
</organism>
<proteinExistence type="predicted"/>
<dbReference type="WBParaSite" id="ALUE_0002111701-mRNA-1">
    <property type="protein sequence ID" value="ALUE_0002111701-mRNA-1"/>
    <property type="gene ID" value="ALUE_0002111701"/>
</dbReference>
<dbReference type="AlphaFoldDB" id="A0A0M3IQT9"/>
<evidence type="ECO:0000313" key="1">
    <source>
        <dbReference type="Proteomes" id="UP000036681"/>
    </source>
</evidence>